<name>A0A0D0THW8_PSEFL</name>
<dbReference type="Pfam" id="PF00085">
    <property type="entry name" value="Thioredoxin"/>
    <property type="match status" value="1"/>
</dbReference>
<dbReference type="GO" id="GO:0015035">
    <property type="term" value="F:protein-disulfide reductase activity"/>
    <property type="evidence" value="ECO:0007669"/>
    <property type="project" value="InterPro"/>
</dbReference>
<dbReference type="PATRIC" id="fig|294.125.peg.1717"/>
<dbReference type="PRINTS" id="PR00421">
    <property type="entry name" value="THIOREDOXIN"/>
</dbReference>
<dbReference type="GO" id="GO:0005737">
    <property type="term" value="C:cytoplasm"/>
    <property type="evidence" value="ECO:0007669"/>
    <property type="project" value="TreeGrafter"/>
</dbReference>
<dbReference type="EMBL" id="JXCQ01000010">
    <property type="protein sequence ID" value="KIR22986.1"/>
    <property type="molecule type" value="Genomic_DNA"/>
</dbReference>
<comment type="caution">
    <text evidence="8">The sequence shown here is derived from an EMBL/GenBank/DDBJ whole genome shotgun (WGS) entry which is preliminary data.</text>
</comment>
<evidence type="ECO:0000256" key="6">
    <source>
        <dbReference type="PIRNR" id="PIRNR000077"/>
    </source>
</evidence>
<evidence type="ECO:0000256" key="5">
    <source>
        <dbReference type="ARBA" id="ARBA00023284"/>
    </source>
</evidence>
<evidence type="ECO:0000313" key="8">
    <source>
        <dbReference type="EMBL" id="KIR22986.1"/>
    </source>
</evidence>
<keyword evidence="2" id="KW-0813">Transport</keyword>
<dbReference type="PANTHER" id="PTHR45663:SF16">
    <property type="entry name" value="THIOREDOXIN M4, CHLOROPLASTIC"/>
    <property type="match status" value="1"/>
</dbReference>
<protein>
    <recommendedName>
        <fullName evidence="6">Thioredoxin</fullName>
    </recommendedName>
</protein>
<evidence type="ECO:0000259" key="7">
    <source>
        <dbReference type="PROSITE" id="PS51352"/>
    </source>
</evidence>
<sequence>MNAIEINDDNFNSIVLPSQASILIFFTAPWSGPCRMVGPVIKELAQASDGSYSVGIVNTDESPATAAQYGVRNVPTVVIFKHGEVTGKIVGVNPKSAYENAINAIRN</sequence>
<dbReference type="AlphaFoldDB" id="A0A0D0THW8"/>
<keyword evidence="3" id="KW-0249">Electron transport</keyword>
<organism evidence="8 9">
    <name type="scientific">Pseudomonas fluorescens</name>
    <dbReference type="NCBI Taxonomy" id="294"/>
    <lineage>
        <taxon>Bacteria</taxon>
        <taxon>Pseudomonadati</taxon>
        <taxon>Pseudomonadota</taxon>
        <taxon>Gammaproteobacteria</taxon>
        <taxon>Pseudomonadales</taxon>
        <taxon>Pseudomonadaceae</taxon>
        <taxon>Pseudomonas</taxon>
    </lineage>
</organism>
<evidence type="ECO:0000313" key="9">
    <source>
        <dbReference type="Proteomes" id="UP000032210"/>
    </source>
</evidence>
<gene>
    <name evidence="8" type="primary">trxA_2</name>
    <name evidence="8" type="ORF">PFLU3_16690</name>
</gene>
<dbReference type="PROSITE" id="PS51352">
    <property type="entry name" value="THIOREDOXIN_2"/>
    <property type="match status" value="1"/>
</dbReference>
<evidence type="ECO:0000256" key="1">
    <source>
        <dbReference type="ARBA" id="ARBA00008987"/>
    </source>
</evidence>
<dbReference type="CDD" id="cd02947">
    <property type="entry name" value="TRX_family"/>
    <property type="match status" value="1"/>
</dbReference>
<dbReference type="InterPro" id="IPR036249">
    <property type="entry name" value="Thioredoxin-like_sf"/>
</dbReference>
<dbReference type="PANTHER" id="PTHR45663">
    <property type="entry name" value="GEO12009P1"/>
    <property type="match status" value="1"/>
</dbReference>
<comment type="similarity">
    <text evidence="1 6">Belongs to the thioredoxin family.</text>
</comment>
<evidence type="ECO:0000256" key="4">
    <source>
        <dbReference type="ARBA" id="ARBA00023157"/>
    </source>
</evidence>
<dbReference type="PIRSF" id="PIRSF000077">
    <property type="entry name" value="Thioredoxin"/>
    <property type="match status" value="1"/>
</dbReference>
<accession>A0A0D0THW8</accession>
<dbReference type="InterPro" id="IPR013766">
    <property type="entry name" value="Thioredoxin_domain"/>
</dbReference>
<reference evidence="8 9" key="1">
    <citation type="submission" date="2015-01" db="EMBL/GenBank/DDBJ databases">
        <title>Genome sequence of the beneficial rhizobacterium Pseudomonas fluorescens 2-79.</title>
        <authorList>
            <person name="Thuermer A."/>
            <person name="Daniel R."/>
        </authorList>
    </citation>
    <scope>NUCLEOTIDE SEQUENCE [LARGE SCALE GENOMIC DNA]</scope>
    <source>
        <strain evidence="8 9">2-79</strain>
    </source>
</reference>
<evidence type="ECO:0000256" key="2">
    <source>
        <dbReference type="ARBA" id="ARBA00022448"/>
    </source>
</evidence>
<feature type="domain" description="Thioredoxin" evidence="7">
    <location>
        <begin position="1"/>
        <end position="107"/>
    </location>
</feature>
<keyword evidence="4" id="KW-1015">Disulfide bond</keyword>
<dbReference type="Proteomes" id="UP000032210">
    <property type="component" value="Unassembled WGS sequence"/>
</dbReference>
<keyword evidence="5" id="KW-0676">Redox-active center</keyword>
<dbReference type="RefSeq" id="WP_043047762.1">
    <property type="nucleotide sequence ID" value="NZ_JXCQ01000010.1"/>
</dbReference>
<dbReference type="SUPFAM" id="SSF52833">
    <property type="entry name" value="Thioredoxin-like"/>
    <property type="match status" value="1"/>
</dbReference>
<dbReference type="Gene3D" id="3.40.30.10">
    <property type="entry name" value="Glutaredoxin"/>
    <property type="match status" value="1"/>
</dbReference>
<evidence type="ECO:0000256" key="3">
    <source>
        <dbReference type="ARBA" id="ARBA00022982"/>
    </source>
</evidence>
<proteinExistence type="inferred from homology"/>
<dbReference type="InterPro" id="IPR005746">
    <property type="entry name" value="Thioredoxin"/>
</dbReference>